<dbReference type="PANTHER" id="PTHR46388">
    <property type="entry name" value="NHL REPEAT-CONTAINING PROTEIN 2"/>
    <property type="match status" value="1"/>
</dbReference>
<dbReference type="eggNOG" id="KOG2177">
    <property type="taxonomic scope" value="Eukaryota"/>
</dbReference>
<keyword evidence="1" id="KW-0677">Repeat</keyword>
<dbReference type="AlphaFoldDB" id="B3S2S5"/>
<dbReference type="OMA" id="IAMAGVH"/>
<dbReference type="Pfam" id="PF01436">
    <property type="entry name" value="NHL"/>
    <property type="match status" value="2"/>
</dbReference>
<feature type="non-terminal residue" evidence="3">
    <location>
        <position position="507"/>
    </location>
</feature>
<dbReference type="InParanoid" id="B3S2S5"/>
<dbReference type="InterPro" id="IPR036249">
    <property type="entry name" value="Thioredoxin-like_sf"/>
</dbReference>
<proteinExistence type="predicted"/>
<dbReference type="OrthoDB" id="273823at2759"/>
<organism evidence="3 4">
    <name type="scientific">Trichoplax adhaerens</name>
    <name type="common">Trichoplax reptans</name>
    <dbReference type="NCBI Taxonomy" id="10228"/>
    <lineage>
        <taxon>Eukaryota</taxon>
        <taxon>Metazoa</taxon>
        <taxon>Placozoa</taxon>
        <taxon>Uniplacotomia</taxon>
        <taxon>Trichoplacea</taxon>
        <taxon>Trichoplacidae</taxon>
        <taxon>Trichoplax</taxon>
    </lineage>
</organism>
<dbReference type="EMBL" id="DS985248">
    <property type="protein sequence ID" value="EDV22671.1"/>
    <property type="molecule type" value="Genomic_DNA"/>
</dbReference>
<dbReference type="InterPro" id="IPR012336">
    <property type="entry name" value="Thioredoxin-like_fold"/>
</dbReference>
<gene>
    <name evidence="3" type="ORF">TRIADDRAFT_11855</name>
</gene>
<dbReference type="RefSeq" id="XP_002114537.1">
    <property type="nucleotide sequence ID" value="XM_002114501.1"/>
</dbReference>
<feature type="domain" description="Thioredoxin-like fold" evidence="2">
    <location>
        <begin position="23"/>
        <end position="118"/>
    </location>
</feature>
<dbReference type="CTD" id="6755919"/>
<keyword evidence="4" id="KW-1185">Reference proteome</keyword>
<name>B3S2S5_TRIAD</name>
<dbReference type="InterPro" id="IPR001258">
    <property type="entry name" value="NHL_repeat"/>
</dbReference>
<dbReference type="CDD" id="cd14951">
    <property type="entry name" value="NHL-2_like"/>
    <property type="match status" value="1"/>
</dbReference>
<evidence type="ECO:0000259" key="2">
    <source>
        <dbReference type="Pfam" id="PF13905"/>
    </source>
</evidence>
<dbReference type="FunCoup" id="B3S2S5">
    <property type="interactions" value="1833"/>
</dbReference>
<feature type="non-terminal residue" evidence="3">
    <location>
        <position position="1"/>
    </location>
</feature>
<sequence>DFPANLEWLNCENQLSFENELNGKLCVLDIFTYCCINCMHVMPDLKHLHSKFSIEDGVMIIGVHSAKFDDEKSTANVIQSILRHELDHPVVNDERGIIYDSLDIQCWPTFVILGPQGQFLHVLHGEGKREMLMWLVRLGLRYYDSLGLLSHHSIPLSLERHKIKPMTLSFPGKVCVVNDGDDIVISDSGHHRILIVGKDGITRSCVGNKEYFEEGFVDGVFQKARFNNPQGITCSRNGKTIFVADTNNHAIRKIDLEYCEVTTIAGTGNQGNDLVGGGAGKMQALNSPWDLTLGPSCEDQEVVLYIAMAGSHQIWALALEDCVWFNNRSLRRGCCLAFCGSGDEENRNNYYPHKAGFAQPSGIVSTNSSLYVADSESSTIRMIDIKTGSVKGLVGGGLDPKDLFSFGDVDGIGMSAKLQHPIGIAWRACSKDVIIADSYNHKIKIINPTKRTSTTLIDGNCGPGMNDKIVPDVKLREPSGLHLSPDGNSLYIANTNAHVITMINLQT</sequence>
<dbReference type="SUPFAM" id="SSF52833">
    <property type="entry name" value="Thioredoxin-like"/>
    <property type="match status" value="1"/>
</dbReference>
<dbReference type="Gene3D" id="3.40.30.10">
    <property type="entry name" value="Glutaredoxin"/>
    <property type="match status" value="1"/>
</dbReference>
<dbReference type="HOGENOM" id="CLU_013730_1_0_1"/>
<dbReference type="GeneID" id="6755919"/>
<protein>
    <recommendedName>
        <fullName evidence="2">Thioredoxin-like fold domain-containing protein</fullName>
    </recommendedName>
</protein>
<dbReference type="PANTHER" id="PTHR46388:SF2">
    <property type="entry name" value="NHL REPEAT-CONTAINING PROTEIN 2"/>
    <property type="match status" value="1"/>
</dbReference>
<accession>B3S2S5</accession>
<dbReference type="PhylomeDB" id="B3S2S5"/>
<evidence type="ECO:0000256" key="1">
    <source>
        <dbReference type="ARBA" id="ARBA00022737"/>
    </source>
</evidence>
<evidence type="ECO:0000313" key="3">
    <source>
        <dbReference type="EMBL" id="EDV22671.1"/>
    </source>
</evidence>
<evidence type="ECO:0000313" key="4">
    <source>
        <dbReference type="Proteomes" id="UP000009022"/>
    </source>
</evidence>
<dbReference type="InterPro" id="IPR045302">
    <property type="entry name" value="NHL2_NHL_rpt_dom"/>
</dbReference>
<dbReference type="InterPro" id="IPR011042">
    <property type="entry name" value="6-blade_b-propeller_TolB-like"/>
</dbReference>
<dbReference type="SUPFAM" id="SSF101898">
    <property type="entry name" value="NHL repeat"/>
    <property type="match status" value="1"/>
</dbReference>
<reference evidence="3 4" key="1">
    <citation type="journal article" date="2008" name="Nature">
        <title>The Trichoplax genome and the nature of placozoans.</title>
        <authorList>
            <person name="Srivastava M."/>
            <person name="Begovic E."/>
            <person name="Chapman J."/>
            <person name="Putnam N.H."/>
            <person name="Hellsten U."/>
            <person name="Kawashima T."/>
            <person name="Kuo A."/>
            <person name="Mitros T."/>
            <person name="Salamov A."/>
            <person name="Carpenter M.L."/>
            <person name="Signorovitch A.Y."/>
            <person name="Moreno M.A."/>
            <person name="Kamm K."/>
            <person name="Grimwood J."/>
            <person name="Schmutz J."/>
            <person name="Shapiro H."/>
            <person name="Grigoriev I.V."/>
            <person name="Buss L.W."/>
            <person name="Schierwater B."/>
            <person name="Dellaporta S.L."/>
            <person name="Rokhsar D.S."/>
        </authorList>
    </citation>
    <scope>NUCLEOTIDE SEQUENCE [LARGE SCALE GENOMIC DNA]</scope>
    <source>
        <strain evidence="3 4">Grell-BS-1999</strain>
    </source>
</reference>
<dbReference type="STRING" id="10228.B3S2S5"/>
<dbReference type="Pfam" id="PF13905">
    <property type="entry name" value="Thioredoxin_8"/>
    <property type="match status" value="1"/>
</dbReference>
<dbReference type="Proteomes" id="UP000009022">
    <property type="component" value="Unassembled WGS sequence"/>
</dbReference>
<dbReference type="KEGG" id="tad:TRIADDRAFT_11855"/>
<dbReference type="Gene3D" id="2.120.10.30">
    <property type="entry name" value="TolB, C-terminal domain"/>
    <property type="match status" value="3"/>
</dbReference>